<feature type="compositionally biased region" description="Polar residues" evidence="1">
    <location>
        <begin position="42"/>
        <end position="55"/>
    </location>
</feature>
<dbReference type="Proteomes" id="UP001157134">
    <property type="component" value="Unassembled WGS sequence"/>
</dbReference>
<name>A0ABQ6HBN4_9GAMM</name>
<protein>
    <submittedName>
        <fullName evidence="2">Uncharacterized protein</fullName>
    </submittedName>
</protein>
<organism evidence="2 3">
    <name type="scientific">Thalassotalea loyana</name>
    <dbReference type="NCBI Taxonomy" id="280483"/>
    <lineage>
        <taxon>Bacteria</taxon>
        <taxon>Pseudomonadati</taxon>
        <taxon>Pseudomonadota</taxon>
        <taxon>Gammaproteobacteria</taxon>
        <taxon>Alteromonadales</taxon>
        <taxon>Colwelliaceae</taxon>
        <taxon>Thalassotalea</taxon>
    </lineage>
</organism>
<proteinExistence type="predicted"/>
<evidence type="ECO:0000313" key="3">
    <source>
        <dbReference type="Proteomes" id="UP001157134"/>
    </source>
</evidence>
<accession>A0ABQ6HBN4</accession>
<evidence type="ECO:0000313" key="2">
    <source>
        <dbReference type="EMBL" id="GLX85012.1"/>
    </source>
</evidence>
<reference evidence="2 3" key="1">
    <citation type="submission" date="2023-03" db="EMBL/GenBank/DDBJ databases">
        <title>Thalassotalea loyana LMG 22536T draft genome sequence.</title>
        <authorList>
            <person name="Sawabe T."/>
        </authorList>
    </citation>
    <scope>NUCLEOTIDE SEQUENCE [LARGE SCALE GENOMIC DNA]</scope>
    <source>
        <strain evidence="2 3">LMG 22536</strain>
    </source>
</reference>
<gene>
    <name evidence="2" type="ORF">tloyanaT_12640</name>
</gene>
<sequence>MKNALIVILVVMVIALSYLNFGQTPAQSPQLMSTPISKSTASTIAKDTSASQTLESKTHQSTENKEASRVTVNNATTNQSLASNHSQEKQQMCIENDQATDKCEVNLSLNIEQLLINQETGSTNAEKTILLLESTNFSEVMNQLASTKYRQKAFDREAQYNSKLNDFLNTHYEHIQSDGIFCGESVCGIEFRYDDVSYINDFNKNYAMGGSFTSFDVPDDEMGNKRARIIFTPESTSITFKTKS</sequence>
<evidence type="ECO:0000256" key="1">
    <source>
        <dbReference type="SAM" id="MobiDB-lite"/>
    </source>
</evidence>
<feature type="compositionally biased region" description="Basic and acidic residues" evidence="1">
    <location>
        <begin position="56"/>
        <end position="68"/>
    </location>
</feature>
<feature type="region of interest" description="Disordered" evidence="1">
    <location>
        <begin position="42"/>
        <end position="90"/>
    </location>
</feature>
<keyword evidence="3" id="KW-1185">Reference proteome</keyword>
<dbReference type="EMBL" id="BSSV01000002">
    <property type="protein sequence ID" value="GLX85012.1"/>
    <property type="molecule type" value="Genomic_DNA"/>
</dbReference>
<feature type="compositionally biased region" description="Polar residues" evidence="1">
    <location>
        <begin position="70"/>
        <end position="85"/>
    </location>
</feature>
<comment type="caution">
    <text evidence="2">The sequence shown here is derived from an EMBL/GenBank/DDBJ whole genome shotgun (WGS) entry which is preliminary data.</text>
</comment>